<dbReference type="EMBL" id="JAIWYP010000007">
    <property type="protein sequence ID" value="KAH3799309.1"/>
    <property type="molecule type" value="Genomic_DNA"/>
</dbReference>
<dbReference type="EMBL" id="JAIWYP010000007">
    <property type="protein sequence ID" value="KAH3799313.1"/>
    <property type="molecule type" value="Genomic_DNA"/>
</dbReference>
<dbReference type="EMBL" id="JAIWYP010000007">
    <property type="protein sequence ID" value="KAH3799311.1"/>
    <property type="molecule type" value="Genomic_DNA"/>
</dbReference>
<comment type="caution">
    <text evidence="3">The sequence shown here is derived from an EMBL/GenBank/DDBJ whole genome shotgun (WGS) entry which is preliminary data.</text>
</comment>
<dbReference type="Proteomes" id="UP000828390">
    <property type="component" value="Unassembled WGS sequence"/>
</dbReference>
<reference evidence="3" key="1">
    <citation type="journal article" date="2019" name="bioRxiv">
        <title>The Genome of the Zebra Mussel, Dreissena polymorpha: A Resource for Invasive Species Research.</title>
        <authorList>
            <person name="McCartney M.A."/>
            <person name="Auch B."/>
            <person name="Kono T."/>
            <person name="Mallez S."/>
            <person name="Zhang Y."/>
            <person name="Obille A."/>
            <person name="Becker A."/>
            <person name="Abrahante J.E."/>
            <person name="Garbe J."/>
            <person name="Badalamenti J.P."/>
            <person name="Herman A."/>
            <person name="Mangelson H."/>
            <person name="Liachko I."/>
            <person name="Sullivan S."/>
            <person name="Sone E.D."/>
            <person name="Koren S."/>
            <person name="Silverstein K.A.T."/>
            <person name="Beckman K.B."/>
            <person name="Gohl D.M."/>
        </authorList>
    </citation>
    <scope>NUCLEOTIDE SEQUENCE</scope>
    <source>
        <strain evidence="3">Duluth1</strain>
        <tissue evidence="3">Whole animal</tissue>
    </source>
</reference>
<gene>
    <name evidence="1" type="ORF">DPMN_152914</name>
    <name evidence="2" type="ORF">DPMN_152915</name>
    <name evidence="3" type="ORF">DPMN_152916</name>
    <name evidence="4" type="ORF">DPMN_152917</name>
    <name evidence="5" type="ORF">DPMN_152918</name>
    <name evidence="6" type="ORF">DPMN_152919</name>
    <name evidence="7" type="ORF">DPMN_152920</name>
</gene>
<dbReference type="EMBL" id="JAIWYP010000007">
    <property type="protein sequence ID" value="KAH3799314.1"/>
    <property type="molecule type" value="Genomic_DNA"/>
</dbReference>
<evidence type="ECO:0000313" key="2">
    <source>
        <dbReference type="EMBL" id="KAH3799309.1"/>
    </source>
</evidence>
<accession>A0A9D4J5L3</accession>
<dbReference type="EMBL" id="JAIWYP010000007">
    <property type="protein sequence ID" value="KAH3799312.1"/>
    <property type="molecule type" value="Genomic_DNA"/>
</dbReference>
<organism evidence="3 8">
    <name type="scientific">Dreissena polymorpha</name>
    <name type="common">Zebra mussel</name>
    <name type="synonym">Mytilus polymorpha</name>
    <dbReference type="NCBI Taxonomy" id="45954"/>
    <lineage>
        <taxon>Eukaryota</taxon>
        <taxon>Metazoa</taxon>
        <taxon>Spiralia</taxon>
        <taxon>Lophotrochozoa</taxon>
        <taxon>Mollusca</taxon>
        <taxon>Bivalvia</taxon>
        <taxon>Autobranchia</taxon>
        <taxon>Heteroconchia</taxon>
        <taxon>Euheterodonta</taxon>
        <taxon>Imparidentia</taxon>
        <taxon>Neoheterodontei</taxon>
        <taxon>Myida</taxon>
        <taxon>Dreissenoidea</taxon>
        <taxon>Dreissenidae</taxon>
        <taxon>Dreissena</taxon>
    </lineage>
</organism>
<name>A0A9D4J5L3_DREPO</name>
<evidence type="ECO:0000313" key="3">
    <source>
        <dbReference type="EMBL" id="KAH3799310.1"/>
    </source>
</evidence>
<evidence type="ECO:0000313" key="6">
    <source>
        <dbReference type="EMBL" id="KAH3799313.1"/>
    </source>
</evidence>
<evidence type="ECO:0000313" key="1">
    <source>
        <dbReference type="EMBL" id="KAH3799308.1"/>
    </source>
</evidence>
<evidence type="ECO:0000313" key="4">
    <source>
        <dbReference type="EMBL" id="KAH3799311.1"/>
    </source>
</evidence>
<protein>
    <submittedName>
        <fullName evidence="3">Uncharacterized protein</fullName>
    </submittedName>
</protein>
<proteinExistence type="predicted"/>
<evidence type="ECO:0000313" key="5">
    <source>
        <dbReference type="EMBL" id="KAH3799312.1"/>
    </source>
</evidence>
<dbReference type="AlphaFoldDB" id="A0A9D4J5L3"/>
<evidence type="ECO:0000313" key="8">
    <source>
        <dbReference type="Proteomes" id="UP000828390"/>
    </source>
</evidence>
<reference evidence="3" key="2">
    <citation type="submission" date="2020-11" db="EMBL/GenBank/DDBJ databases">
        <authorList>
            <person name="McCartney M.A."/>
            <person name="Auch B."/>
            <person name="Kono T."/>
            <person name="Mallez S."/>
            <person name="Becker A."/>
            <person name="Gohl D.M."/>
            <person name="Silverstein K.A.T."/>
            <person name="Koren S."/>
            <person name="Bechman K.B."/>
            <person name="Herman A."/>
            <person name="Abrahante J.E."/>
            <person name="Garbe J."/>
        </authorList>
    </citation>
    <scope>NUCLEOTIDE SEQUENCE</scope>
    <source>
        <strain evidence="3">Duluth1</strain>
        <tissue evidence="3">Whole animal</tissue>
    </source>
</reference>
<evidence type="ECO:0000313" key="7">
    <source>
        <dbReference type="EMBL" id="KAH3799314.1"/>
    </source>
</evidence>
<sequence length="74" mass="8476">MTVGILWRKQYQTQANCRVTSSKSSQLYCIHDPGTRINLLSANFRCQQSMCFTCQDAELSIRTARGIARRQGFE</sequence>
<dbReference type="EMBL" id="JAIWYP010000007">
    <property type="protein sequence ID" value="KAH3799310.1"/>
    <property type="molecule type" value="Genomic_DNA"/>
</dbReference>
<keyword evidence="8" id="KW-1185">Reference proteome</keyword>
<dbReference type="EMBL" id="JAIWYP010000007">
    <property type="protein sequence ID" value="KAH3799308.1"/>
    <property type="molecule type" value="Genomic_DNA"/>
</dbReference>